<dbReference type="Proteomes" id="UP001432027">
    <property type="component" value="Unassembled WGS sequence"/>
</dbReference>
<evidence type="ECO:0008006" key="3">
    <source>
        <dbReference type="Google" id="ProtNLM"/>
    </source>
</evidence>
<reference evidence="1" key="1">
    <citation type="submission" date="2023-10" db="EMBL/GenBank/DDBJ databases">
        <title>Genome assembly of Pristionchus species.</title>
        <authorList>
            <person name="Yoshida K."/>
            <person name="Sommer R.J."/>
        </authorList>
    </citation>
    <scope>NUCLEOTIDE SEQUENCE</scope>
    <source>
        <strain evidence="1">RS0144</strain>
    </source>
</reference>
<name>A0AAV5TEH6_9BILA</name>
<dbReference type="EMBL" id="BTSX01000003">
    <property type="protein sequence ID" value="GMS90246.1"/>
    <property type="molecule type" value="Genomic_DNA"/>
</dbReference>
<protein>
    <recommendedName>
        <fullName evidence="3">G protein-coupled receptor</fullName>
    </recommendedName>
</protein>
<feature type="non-terminal residue" evidence="1">
    <location>
        <position position="1"/>
    </location>
</feature>
<keyword evidence="2" id="KW-1185">Reference proteome</keyword>
<proteinExistence type="predicted"/>
<evidence type="ECO:0000313" key="2">
    <source>
        <dbReference type="Proteomes" id="UP001432027"/>
    </source>
</evidence>
<comment type="caution">
    <text evidence="1">The sequence shown here is derived from an EMBL/GenBank/DDBJ whole genome shotgun (WGS) entry which is preliminary data.</text>
</comment>
<accession>A0AAV5TEH6</accession>
<dbReference type="AlphaFoldDB" id="A0AAV5TEH6"/>
<sequence>VYPNVLTVKSCQGALQCRVLFVLVHVPIQLFLHIESLRANFTLLRKVSCVIISVTFKAFDC</sequence>
<feature type="non-terminal residue" evidence="1">
    <location>
        <position position="61"/>
    </location>
</feature>
<evidence type="ECO:0000313" key="1">
    <source>
        <dbReference type="EMBL" id="GMS90246.1"/>
    </source>
</evidence>
<organism evidence="1 2">
    <name type="scientific">Pristionchus entomophagus</name>
    <dbReference type="NCBI Taxonomy" id="358040"/>
    <lineage>
        <taxon>Eukaryota</taxon>
        <taxon>Metazoa</taxon>
        <taxon>Ecdysozoa</taxon>
        <taxon>Nematoda</taxon>
        <taxon>Chromadorea</taxon>
        <taxon>Rhabditida</taxon>
        <taxon>Rhabditina</taxon>
        <taxon>Diplogasteromorpha</taxon>
        <taxon>Diplogasteroidea</taxon>
        <taxon>Neodiplogasteridae</taxon>
        <taxon>Pristionchus</taxon>
    </lineage>
</organism>
<gene>
    <name evidence="1" type="ORF">PENTCL1PPCAC_12421</name>
</gene>